<dbReference type="STRING" id="392484.LP43_1217"/>
<sequence>MIGGFSSPEMVATVSNLGCLGTLALGNSSPDDIEQLYTATRKLTKKPFAVNLFVSNDIKLPTHEEKSKSVKALQPSYDELGIDPSYLHHKSLTLPIDLNTQIETILRLNVPIVSFTFGIPSAQIISKLKQKGIVIVGTATNQTEAMRVQQKGFDAVILQGIEAGGHRASFLSDGTSGPSTSLLNQQTSESITIPKILTGGIMTGQQIASYIGQGADACQLGSAYLFTDEAKLDKAYLDRLLAGESQTCLSKGFTGKYARVVSSKFTDVMKNKAVLAFPFQGQLTMDMRTKATAINENDFVPFWAGESASIGQRQSTASLTHKLISDFRTKVPDM</sequence>
<dbReference type="AlphaFoldDB" id="A0A0A0BFW5"/>
<evidence type="ECO:0000256" key="2">
    <source>
        <dbReference type="ARBA" id="ARBA00009881"/>
    </source>
</evidence>
<keyword evidence="3" id="KW-0216">Detoxification</keyword>
<dbReference type="Gene3D" id="3.20.20.70">
    <property type="entry name" value="Aldolase class I"/>
    <property type="match status" value="1"/>
</dbReference>
<evidence type="ECO:0000256" key="1">
    <source>
        <dbReference type="ARBA" id="ARBA00001917"/>
    </source>
</evidence>
<keyword evidence="6 10" id="KW-0560">Oxidoreductase</keyword>
<keyword evidence="5" id="KW-0288">FMN</keyword>
<dbReference type="EMBL" id="JRQD01000003">
    <property type="protein sequence ID" value="KGM06725.1"/>
    <property type="molecule type" value="Genomic_DNA"/>
</dbReference>
<dbReference type="SUPFAM" id="SSF51412">
    <property type="entry name" value="Inosine monophosphate dehydrogenase (IMPDH)"/>
    <property type="match status" value="1"/>
</dbReference>
<reference evidence="10 11" key="1">
    <citation type="submission" date="2014-09" db="EMBL/GenBank/DDBJ databases">
        <authorList>
            <person name="Grob C."/>
            <person name="Taubert M."/>
            <person name="Howat A.M."/>
            <person name="Burns O.J."/>
            <person name="Dixon J.L."/>
            <person name="Chen Y."/>
            <person name="Murrell J.C."/>
        </authorList>
    </citation>
    <scope>NUCLEOTIDE SEQUENCE [LARGE SCALE GENOMIC DNA]</scope>
    <source>
        <strain evidence="10">L4</strain>
    </source>
</reference>
<evidence type="ECO:0000256" key="7">
    <source>
        <dbReference type="ARBA" id="ARBA00023033"/>
    </source>
</evidence>
<protein>
    <recommendedName>
        <fullName evidence="8">Propionate 3-nitronate monooxygenase</fullName>
    </recommendedName>
</protein>
<dbReference type="PANTHER" id="PTHR42747:SF3">
    <property type="entry name" value="NITRONATE MONOOXYGENASE-RELATED"/>
    <property type="match status" value="1"/>
</dbReference>
<evidence type="ECO:0000256" key="6">
    <source>
        <dbReference type="ARBA" id="ARBA00023002"/>
    </source>
</evidence>
<dbReference type="Pfam" id="PF03060">
    <property type="entry name" value="NMO"/>
    <property type="match status" value="1"/>
</dbReference>
<evidence type="ECO:0000256" key="4">
    <source>
        <dbReference type="ARBA" id="ARBA00022630"/>
    </source>
</evidence>
<dbReference type="GO" id="GO:0009636">
    <property type="term" value="P:response to toxic substance"/>
    <property type="evidence" value="ECO:0007669"/>
    <property type="project" value="UniProtKB-KW"/>
</dbReference>
<proteinExistence type="inferred from homology"/>
<keyword evidence="4" id="KW-0285">Flavoprotein</keyword>
<evidence type="ECO:0000256" key="5">
    <source>
        <dbReference type="ARBA" id="ARBA00022643"/>
    </source>
</evidence>
<comment type="caution">
    <text evidence="10">The sequence shown here is derived from an EMBL/GenBank/DDBJ whole genome shotgun (WGS) entry which is preliminary data.</text>
</comment>
<accession>A0A0A0BFW5</accession>
<keyword evidence="7" id="KW-0503">Monooxygenase</keyword>
<dbReference type="PANTHER" id="PTHR42747">
    <property type="entry name" value="NITRONATE MONOOXYGENASE-RELATED"/>
    <property type="match status" value="1"/>
</dbReference>
<evidence type="ECO:0000313" key="10">
    <source>
        <dbReference type="EMBL" id="KGM06725.1"/>
    </source>
</evidence>
<dbReference type="InterPro" id="IPR013785">
    <property type="entry name" value="Aldolase_TIM"/>
</dbReference>
<comment type="cofactor">
    <cofactor evidence="1">
        <name>FMN</name>
        <dbReference type="ChEBI" id="CHEBI:58210"/>
    </cofactor>
</comment>
<comment type="similarity">
    <text evidence="2">Belongs to the nitronate monooxygenase family. NMO class I subfamily.</text>
</comment>
<dbReference type="Proteomes" id="UP000029999">
    <property type="component" value="Unassembled WGS sequence"/>
</dbReference>
<evidence type="ECO:0000256" key="9">
    <source>
        <dbReference type="ARBA" id="ARBA00049401"/>
    </source>
</evidence>
<evidence type="ECO:0000256" key="3">
    <source>
        <dbReference type="ARBA" id="ARBA00022575"/>
    </source>
</evidence>
<dbReference type="CDD" id="cd04730">
    <property type="entry name" value="NPD_like"/>
    <property type="match status" value="1"/>
</dbReference>
<dbReference type="GO" id="GO:0018580">
    <property type="term" value="F:nitronate monooxygenase activity"/>
    <property type="evidence" value="ECO:0007669"/>
    <property type="project" value="InterPro"/>
</dbReference>
<gene>
    <name evidence="10" type="ORF">LP43_1217</name>
</gene>
<comment type="catalytic activity">
    <reaction evidence="9">
        <text>3 propionate 3-nitronate + 3 O2 + H2O = 3 3-oxopropanoate + 2 nitrate + nitrite + H2O2 + 3 H(+)</text>
        <dbReference type="Rhea" id="RHEA:57332"/>
        <dbReference type="ChEBI" id="CHEBI:15377"/>
        <dbReference type="ChEBI" id="CHEBI:15378"/>
        <dbReference type="ChEBI" id="CHEBI:15379"/>
        <dbReference type="ChEBI" id="CHEBI:16240"/>
        <dbReference type="ChEBI" id="CHEBI:16301"/>
        <dbReference type="ChEBI" id="CHEBI:17632"/>
        <dbReference type="ChEBI" id="CHEBI:33190"/>
        <dbReference type="ChEBI" id="CHEBI:136067"/>
    </reaction>
</comment>
<evidence type="ECO:0000313" key="11">
    <source>
        <dbReference type="Proteomes" id="UP000029999"/>
    </source>
</evidence>
<organism evidence="10 11">
    <name type="scientific">Methylophaga thiooxydans</name>
    <dbReference type="NCBI Taxonomy" id="392484"/>
    <lineage>
        <taxon>Bacteria</taxon>
        <taxon>Pseudomonadati</taxon>
        <taxon>Pseudomonadota</taxon>
        <taxon>Gammaproteobacteria</taxon>
        <taxon>Thiotrichales</taxon>
        <taxon>Piscirickettsiaceae</taxon>
        <taxon>Methylophaga</taxon>
    </lineage>
</organism>
<evidence type="ECO:0000256" key="8">
    <source>
        <dbReference type="ARBA" id="ARBA00031155"/>
    </source>
</evidence>
<name>A0A0A0BFW5_9GAMM</name>
<dbReference type="InterPro" id="IPR004136">
    <property type="entry name" value="NMO"/>
</dbReference>